<accession>A0A016T4S1</accession>
<evidence type="ECO:0000256" key="1">
    <source>
        <dbReference type="SAM" id="MobiDB-lite"/>
    </source>
</evidence>
<gene>
    <name evidence="2" type="primary">Acey_s0135.g1927</name>
    <name evidence="2" type="ORF">Y032_0135g1927</name>
</gene>
<feature type="compositionally biased region" description="Polar residues" evidence="1">
    <location>
        <begin position="60"/>
        <end position="69"/>
    </location>
</feature>
<dbReference type="AlphaFoldDB" id="A0A016T4S1"/>
<evidence type="ECO:0000313" key="3">
    <source>
        <dbReference type="Proteomes" id="UP000024635"/>
    </source>
</evidence>
<protein>
    <submittedName>
        <fullName evidence="2">Uncharacterized protein</fullName>
    </submittedName>
</protein>
<feature type="compositionally biased region" description="Basic and acidic residues" evidence="1">
    <location>
        <begin position="49"/>
        <end position="59"/>
    </location>
</feature>
<organism evidence="2 3">
    <name type="scientific">Ancylostoma ceylanicum</name>
    <dbReference type="NCBI Taxonomy" id="53326"/>
    <lineage>
        <taxon>Eukaryota</taxon>
        <taxon>Metazoa</taxon>
        <taxon>Ecdysozoa</taxon>
        <taxon>Nematoda</taxon>
        <taxon>Chromadorea</taxon>
        <taxon>Rhabditida</taxon>
        <taxon>Rhabditina</taxon>
        <taxon>Rhabditomorpha</taxon>
        <taxon>Strongyloidea</taxon>
        <taxon>Ancylostomatidae</taxon>
        <taxon>Ancylostomatinae</taxon>
        <taxon>Ancylostoma</taxon>
    </lineage>
</organism>
<comment type="caution">
    <text evidence="2">The sequence shown here is derived from an EMBL/GenBank/DDBJ whole genome shotgun (WGS) entry which is preliminary data.</text>
</comment>
<reference evidence="3" key="1">
    <citation type="journal article" date="2015" name="Nat. Genet.">
        <title>The genome and transcriptome of the zoonotic hookworm Ancylostoma ceylanicum identify infection-specific gene families.</title>
        <authorList>
            <person name="Schwarz E.M."/>
            <person name="Hu Y."/>
            <person name="Antoshechkin I."/>
            <person name="Miller M.M."/>
            <person name="Sternberg P.W."/>
            <person name="Aroian R.V."/>
        </authorList>
    </citation>
    <scope>NUCLEOTIDE SEQUENCE</scope>
    <source>
        <strain evidence="3">HY135</strain>
    </source>
</reference>
<dbReference type="EMBL" id="JARK01001471">
    <property type="protein sequence ID" value="EYB97978.1"/>
    <property type="molecule type" value="Genomic_DNA"/>
</dbReference>
<evidence type="ECO:0000313" key="2">
    <source>
        <dbReference type="EMBL" id="EYB97978.1"/>
    </source>
</evidence>
<dbReference type="Proteomes" id="UP000024635">
    <property type="component" value="Unassembled WGS sequence"/>
</dbReference>
<keyword evidence="3" id="KW-1185">Reference proteome</keyword>
<sequence length="105" mass="11627">MVKQWCDAGEVNLAGKTLQRVDSYVYLRRELNTDGASASLNGFQETRRDHWDDHRHDGPTRSQSISNNEICHTGCKSPGIVGYGGVVVPAEETVSREGSSKYQSK</sequence>
<feature type="region of interest" description="Disordered" evidence="1">
    <location>
        <begin position="49"/>
        <end position="69"/>
    </location>
</feature>
<proteinExistence type="predicted"/>
<name>A0A016T4S1_9BILA</name>